<dbReference type="AlphaFoldDB" id="E9H419"/>
<name>E9H419_DAPPU</name>
<gene>
    <name evidence="1" type="ORF">DAPPUDRAFT_109740</name>
</gene>
<reference evidence="1 2" key="1">
    <citation type="journal article" date="2011" name="Science">
        <title>The ecoresponsive genome of Daphnia pulex.</title>
        <authorList>
            <person name="Colbourne J.K."/>
            <person name="Pfrender M.E."/>
            <person name="Gilbert D."/>
            <person name="Thomas W.K."/>
            <person name="Tucker A."/>
            <person name="Oakley T.H."/>
            <person name="Tokishita S."/>
            <person name="Aerts A."/>
            <person name="Arnold G.J."/>
            <person name="Basu M.K."/>
            <person name="Bauer D.J."/>
            <person name="Caceres C.E."/>
            <person name="Carmel L."/>
            <person name="Casola C."/>
            <person name="Choi J.H."/>
            <person name="Detter J.C."/>
            <person name="Dong Q."/>
            <person name="Dusheyko S."/>
            <person name="Eads B.D."/>
            <person name="Frohlich T."/>
            <person name="Geiler-Samerotte K.A."/>
            <person name="Gerlach D."/>
            <person name="Hatcher P."/>
            <person name="Jogdeo S."/>
            <person name="Krijgsveld J."/>
            <person name="Kriventseva E.V."/>
            <person name="Kultz D."/>
            <person name="Laforsch C."/>
            <person name="Lindquist E."/>
            <person name="Lopez J."/>
            <person name="Manak J.R."/>
            <person name="Muller J."/>
            <person name="Pangilinan J."/>
            <person name="Patwardhan R.P."/>
            <person name="Pitluck S."/>
            <person name="Pritham E.J."/>
            <person name="Rechtsteiner A."/>
            <person name="Rho M."/>
            <person name="Rogozin I.B."/>
            <person name="Sakarya O."/>
            <person name="Salamov A."/>
            <person name="Schaack S."/>
            <person name="Shapiro H."/>
            <person name="Shiga Y."/>
            <person name="Skalitzky C."/>
            <person name="Smith Z."/>
            <person name="Souvorov A."/>
            <person name="Sung W."/>
            <person name="Tang Z."/>
            <person name="Tsuchiya D."/>
            <person name="Tu H."/>
            <person name="Vos H."/>
            <person name="Wang M."/>
            <person name="Wolf Y.I."/>
            <person name="Yamagata H."/>
            <person name="Yamada T."/>
            <person name="Ye Y."/>
            <person name="Shaw J.R."/>
            <person name="Andrews J."/>
            <person name="Crease T.J."/>
            <person name="Tang H."/>
            <person name="Lucas S.M."/>
            <person name="Robertson H.M."/>
            <person name="Bork P."/>
            <person name="Koonin E.V."/>
            <person name="Zdobnov E.M."/>
            <person name="Grigoriev I.V."/>
            <person name="Lynch M."/>
            <person name="Boore J.L."/>
        </authorList>
    </citation>
    <scope>NUCLEOTIDE SEQUENCE [LARGE SCALE GENOMIC DNA]</scope>
</reference>
<sequence>MGSFLRKRKISSQGRLVEFFNLEHKIIFSTMEIKCNINARQNLLVFLTKNVGSQAVVRSNKVNGIYEITVQVRGDSFVAKGNAMLNGGKQYGLTIDEDETFRPASANENVGGVDNVGVPTHIVNASDASELVFEKIKTKEDITGFETGNAIE</sequence>
<dbReference type="InParanoid" id="E9H419"/>
<proteinExistence type="predicted"/>
<dbReference type="KEGG" id="dpx:DAPPUDRAFT_109740"/>
<dbReference type="Proteomes" id="UP000000305">
    <property type="component" value="Unassembled WGS sequence"/>
</dbReference>
<accession>E9H419</accession>
<dbReference type="EMBL" id="GL732590">
    <property type="protein sequence ID" value="EFX73515.1"/>
    <property type="molecule type" value="Genomic_DNA"/>
</dbReference>
<evidence type="ECO:0000313" key="2">
    <source>
        <dbReference type="Proteomes" id="UP000000305"/>
    </source>
</evidence>
<organism evidence="1 2">
    <name type="scientific">Daphnia pulex</name>
    <name type="common">Water flea</name>
    <dbReference type="NCBI Taxonomy" id="6669"/>
    <lineage>
        <taxon>Eukaryota</taxon>
        <taxon>Metazoa</taxon>
        <taxon>Ecdysozoa</taxon>
        <taxon>Arthropoda</taxon>
        <taxon>Crustacea</taxon>
        <taxon>Branchiopoda</taxon>
        <taxon>Diplostraca</taxon>
        <taxon>Cladocera</taxon>
        <taxon>Anomopoda</taxon>
        <taxon>Daphniidae</taxon>
        <taxon>Daphnia</taxon>
    </lineage>
</organism>
<protein>
    <submittedName>
        <fullName evidence="1">Uncharacterized protein</fullName>
    </submittedName>
</protein>
<keyword evidence="2" id="KW-1185">Reference proteome</keyword>
<evidence type="ECO:0000313" key="1">
    <source>
        <dbReference type="EMBL" id="EFX73515.1"/>
    </source>
</evidence>
<dbReference type="HOGENOM" id="CLU_1724170_0_0_1"/>